<feature type="compositionally biased region" description="Pro residues" evidence="1">
    <location>
        <begin position="38"/>
        <end position="51"/>
    </location>
</feature>
<dbReference type="RefSeq" id="XP_499955.2">
    <property type="nucleotide sequence ID" value="XM_499955.2"/>
</dbReference>
<feature type="compositionally biased region" description="Low complexity" evidence="1">
    <location>
        <begin position="67"/>
        <end position="81"/>
    </location>
</feature>
<evidence type="ECO:0000256" key="2">
    <source>
        <dbReference type="SAM" id="Phobius"/>
    </source>
</evidence>
<evidence type="ECO:0000313" key="3">
    <source>
        <dbReference type="EMBL" id="AOW00499.1"/>
    </source>
</evidence>
<dbReference type="KEGG" id="yli:2905840"/>
<keyword evidence="2" id="KW-0812">Transmembrane</keyword>
<feature type="compositionally biased region" description="Basic and acidic residues" evidence="1">
    <location>
        <begin position="333"/>
        <end position="346"/>
    </location>
</feature>
<feature type="compositionally biased region" description="Low complexity" evidence="1">
    <location>
        <begin position="135"/>
        <end position="146"/>
    </location>
</feature>
<organism evidence="3 4">
    <name type="scientific">Yarrowia lipolytica</name>
    <name type="common">Candida lipolytica</name>
    <dbReference type="NCBI Taxonomy" id="4952"/>
    <lineage>
        <taxon>Eukaryota</taxon>
        <taxon>Fungi</taxon>
        <taxon>Dikarya</taxon>
        <taxon>Ascomycota</taxon>
        <taxon>Saccharomycotina</taxon>
        <taxon>Dipodascomycetes</taxon>
        <taxon>Dipodascales</taxon>
        <taxon>Dipodascales incertae sedis</taxon>
        <taxon>Yarrowia</taxon>
    </lineage>
</organism>
<feature type="compositionally biased region" description="Basic and acidic residues" evidence="1">
    <location>
        <begin position="89"/>
        <end position="102"/>
    </location>
</feature>
<dbReference type="EMBL" id="CP017553">
    <property type="protein sequence ID" value="AOW00499.1"/>
    <property type="molecule type" value="Genomic_DNA"/>
</dbReference>
<dbReference type="VEuPathDB" id="FungiDB:YALI0_A10703g"/>
<keyword evidence="2" id="KW-1133">Transmembrane helix</keyword>
<name>A0A1D8N4D5_YARLL</name>
<dbReference type="OrthoDB" id="10436143at2759"/>
<evidence type="ECO:0000313" key="4">
    <source>
        <dbReference type="Proteomes" id="UP000182444"/>
    </source>
</evidence>
<keyword evidence="2" id="KW-0472">Membrane</keyword>
<dbReference type="AlphaFoldDB" id="A0A1D8N4D5"/>
<feature type="region of interest" description="Disordered" evidence="1">
    <location>
        <begin position="333"/>
        <end position="368"/>
    </location>
</feature>
<proteinExistence type="predicted"/>
<reference evidence="3 4" key="1">
    <citation type="journal article" date="2016" name="PLoS ONE">
        <title>Sequence Assembly of Yarrowia lipolytica Strain W29/CLIB89 Shows Transposable Element Diversity.</title>
        <authorList>
            <person name="Magnan C."/>
            <person name="Yu J."/>
            <person name="Chang I."/>
            <person name="Jahn E."/>
            <person name="Kanomata Y."/>
            <person name="Wu J."/>
            <person name="Zeller M."/>
            <person name="Oakes M."/>
            <person name="Baldi P."/>
            <person name="Sandmeyer S."/>
        </authorList>
    </citation>
    <scope>NUCLEOTIDE SEQUENCE [LARGE SCALE GENOMIC DNA]</scope>
    <source>
        <strain evidence="4">CLIB89(W29)</strain>
    </source>
</reference>
<feature type="transmembrane region" description="Helical" evidence="2">
    <location>
        <begin position="239"/>
        <end position="260"/>
    </location>
</feature>
<dbReference type="GeneID" id="2905840"/>
<feature type="compositionally biased region" description="Low complexity" evidence="1">
    <location>
        <begin position="295"/>
        <end position="318"/>
    </location>
</feature>
<dbReference type="VEuPathDB" id="FungiDB:YALI1_A10798g"/>
<accession>A0A1D8N4D5</accession>
<feature type="compositionally biased region" description="Polar residues" evidence="1">
    <location>
        <begin position="1"/>
        <end position="11"/>
    </location>
</feature>
<gene>
    <name evidence="3" type="ORF">YALI1_A10798g</name>
</gene>
<evidence type="ECO:0000256" key="1">
    <source>
        <dbReference type="SAM" id="MobiDB-lite"/>
    </source>
</evidence>
<feature type="region of interest" description="Disordered" evidence="1">
    <location>
        <begin position="131"/>
        <end position="184"/>
    </location>
</feature>
<protein>
    <submittedName>
        <fullName evidence="3">Uncharacterized protein</fullName>
    </submittedName>
</protein>
<sequence>MAAPDSPSTPDRSFVNIPVLPPPKRSPHKSPKIGPQSPTLPLPPVQSPIPTTPKSALRFPQLEPRSRSNSNTSNRSRSPSPLRKVVFSPKEELIDGGKKSKDNLPNLADLKELNQRDLKELKEQQAKDFGSFLNSPKTSTSPFHSSTPPPPPLHLDTETRSPKGRSKSVGAASSPVDITPTQTPIMHTPTSTLPSYINPVSTAFCLGLAVGLSISAIRPTLEKAVNHGSSWLAWLFKTVILWTVIGAAAYMAFTLGKAVLITIQQNQQKQQQTAHKLPPTPRSDPFEGLKPNKPSSSSGSTVSASSSKSASSTKSSGSAASIYEFNKYVDEQKVKRRGQKDEEHSFRPYPARPQLSSTAPGKIYGNMS</sequence>
<feature type="transmembrane region" description="Helical" evidence="2">
    <location>
        <begin position="196"/>
        <end position="219"/>
    </location>
</feature>
<feature type="region of interest" description="Disordered" evidence="1">
    <location>
        <begin position="1"/>
        <end position="108"/>
    </location>
</feature>
<feature type="region of interest" description="Disordered" evidence="1">
    <location>
        <begin position="270"/>
        <end position="318"/>
    </location>
</feature>
<dbReference type="Proteomes" id="UP000182444">
    <property type="component" value="Chromosome 1A"/>
</dbReference>